<dbReference type="CDD" id="cd05236">
    <property type="entry name" value="FAR-N_SDR_e"/>
    <property type="match status" value="1"/>
</dbReference>
<organism evidence="13">
    <name type="scientific">Timema douglasi</name>
    <name type="common">Walking stick</name>
    <dbReference type="NCBI Taxonomy" id="61478"/>
    <lineage>
        <taxon>Eukaryota</taxon>
        <taxon>Metazoa</taxon>
        <taxon>Ecdysozoa</taxon>
        <taxon>Arthropoda</taxon>
        <taxon>Hexapoda</taxon>
        <taxon>Insecta</taxon>
        <taxon>Pterygota</taxon>
        <taxon>Neoptera</taxon>
        <taxon>Polyneoptera</taxon>
        <taxon>Phasmatodea</taxon>
        <taxon>Timematodea</taxon>
        <taxon>Timematoidea</taxon>
        <taxon>Timematidae</taxon>
        <taxon>Timema</taxon>
    </lineage>
</organism>
<dbReference type="Pfam" id="PF03015">
    <property type="entry name" value="Sterile"/>
    <property type="match status" value="1"/>
</dbReference>
<dbReference type="InterPro" id="IPR033640">
    <property type="entry name" value="FAR_C"/>
</dbReference>
<dbReference type="Gene3D" id="3.40.50.720">
    <property type="entry name" value="NAD(P)-binding Rossmann-like Domain"/>
    <property type="match status" value="1"/>
</dbReference>
<protein>
    <recommendedName>
        <fullName evidence="10">Fatty acyl-CoA reductase</fullName>
        <ecNumber evidence="10">1.2.1.84</ecNumber>
    </recommendedName>
</protein>
<dbReference type="GO" id="GO:0080019">
    <property type="term" value="F:alcohol-forming very long-chain fatty acyl-CoA reductase activity"/>
    <property type="evidence" value="ECO:0007669"/>
    <property type="project" value="InterPro"/>
</dbReference>
<gene>
    <name evidence="13" type="ORF">TDIB3V08_LOCUS6606</name>
</gene>
<keyword evidence="3 10" id="KW-0444">Lipid biosynthesis</keyword>
<dbReference type="AlphaFoldDB" id="A0A7R8ZAF1"/>
<keyword evidence="8" id="KW-0472">Membrane</keyword>
<evidence type="ECO:0000256" key="9">
    <source>
        <dbReference type="ARBA" id="ARBA00052530"/>
    </source>
</evidence>
<sequence>MLDQRCLSPAFPVPPASFPSGQHEVDQFEVNSGGVLFQLPSTYRVCSSNFAHRHIDVGRRSRTYVPRCINRRFRFSRSRVWYRALLLDQHQSSANSISLLARSDKFVYFDTLILVVFDRIRSECPSVLHKVVSIQGDVTEPDLALSEADRLELATKVNVVFHSAATVRFNESLKVAVNLNTLGTQRVIQLCRDMHKLQAFVHVSTAYSNADKKDVHEVVYPPPANPESVIQCCQTLSDDALEIVAERLRGKHPNTYTLTKALAEWVVAEQADDIPTAIVRPSIVTAAWREPVPGWVDNVCGITGIMMEIGRGTIRSIICNQNLIMDLIPVDFVVNTLITVAWHTATYRPNTLRVYNCTSGGMNPVRWEEFGQLTHRHACVYPTSHVMWYPGFTFRTNRLIHKICESLFHFFPAFVVDLILRLQGSKPIMMKISQRFQIAAKTGEFFALHEWNFHCDNIQALIRDYKDQALFEVDVTQMDWDMYVKEYMLGIRKFILKDSTDTLPSARRKLQR</sequence>
<evidence type="ECO:0000259" key="12">
    <source>
        <dbReference type="Pfam" id="PF07993"/>
    </source>
</evidence>
<dbReference type="InterPro" id="IPR026055">
    <property type="entry name" value="FAR"/>
</dbReference>
<reference evidence="13" key="1">
    <citation type="submission" date="2020-11" db="EMBL/GenBank/DDBJ databases">
        <authorList>
            <person name="Tran Van P."/>
        </authorList>
    </citation>
    <scope>NUCLEOTIDE SEQUENCE</scope>
</reference>
<comment type="subcellular location">
    <subcellularLocation>
        <location evidence="1">Membrane</location>
        <topology evidence="1">Multi-pass membrane protein</topology>
    </subcellularLocation>
</comment>
<dbReference type="Pfam" id="PF07993">
    <property type="entry name" value="NAD_binding_4"/>
    <property type="match status" value="1"/>
</dbReference>
<name>A0A7R8ZAF1_TIMDO</name>
<dbReference type="FunFam" id="3.40.50.720:FF:000143">
    <property type="entry name" value="Fatty acyl-CoA reductase"/>
    <property type="match status" value="1"/>
</dbReference>
<feature type="domain" description="Thioester reductase (TE)" evidence="12">
    <location>
        <begin position="117"/>
        <end position="336"/>
    </location>
</feature>
<keyword evidence="10" id="KW-0560">Oxidoreductase</keyword>
<dbReference type="GO" id="GO:0102965">
    <property type="term" value="F:alcohol-forming long-chain fatty acyl-CoA reductase activity"/>
    <property type="evidence" value="ECO:0007669"/>
    <property type="project" value="UniProtKB-EC"/>
</dbReference>
<comment type="function">
    <text evidence="10">Catalyzes the reduction of fatty acyl-CoA to fatty alcohols.</text>
</comment>
<comment type="catalytic activity">
    <reaction evidence="9 10">
        <text>a long-chain fatty acyl-CoA + 2 NADPH + 2 H(+) = a long-chain primary fatty alcohol + 2 NADP(+) + CoA</text>
        <dbReference type="Rhea" id="RHEA:52716"/>
        <dbReference type="ChEBI" id="CHEBI:15378"/>
        <dbReference type="ChEBI" id="CHEBI:57287"/>
        <dbReference type="ChEBI" id="CHEBI:57783"/>
        <dbReference type="ChEBI" id="CHEBI:58349"/>
        <dbReference type="ChEBI" id="CHEBI:77396"/>
        <dbReference type="ChEBI" id="CHEBI:83139"/>
        <dbReference type="EC" id="1.2.1.84"/>
    </reaction>
</comment>
<keyword evidence="5 10" id="KW-0521">NADP</keyword>
<evidence type="ECO:0000256" key="7">
    <source>
        <dbReference type="ARBA" id="ARBA00023098"/>
    </source>
</evidence>
<dbReference type="InterPro" id="IPR013120">
    <property type="entry name" value="FAR_NAD-bd"/>
</dbReference>
<dbReference type="CDD" id="cd09071">
    <property type="entry name" value="FAR_C"/>
    <property type="match status" value="1"/>
</dbReference>
<evidence type="ECO:0000256" key="4">
    <source>
        <dbReference type="ARBA" id="ARBA00022692"/>
    </source>
</evidence>
<proteinExistence type="inferred from homology"/>
<dbReference type="InterPro" id="IPR036291">
    <property type="entry name" value="NAD(P)-bd_dom_sf"/>
</dbReference>
<dbReference type="PANTHER" id="PTHR11011">
    <property type="entry name" value="MALE STERILITY PROTEIN 2-RELATED"/>
    <property type="match status" value="1"/>
</dbReference>
<evidence type="ECO:0000259" key="11">
    <source>
        <dbReference type="Pfam" id="PF03015"/>
    </source>
</evidence>
<evidence type="ECO:0000313" key="13">
    <source>
        <dbReference type="EMBL" id="CAD7200385.1"/>
    </source>
</evidence>
<accession>A0A7R8ZAF1</accession>
<evidence type="ECO:0000256" key="10">
    <source>
        <dbReference type="RuleBase" id="RU363097"/>
    </source>
</evidence>
<dbReference type="PANTHER" id="PTHR11011:SF107">
    <property type="entry name" value="FATTY ACYL-COA REDUCTASE"/>
    <property type="match status" value="1"/>
</dbReference>
<dbReference type="SUPFAM" id="SSF51735">
    <property type="entry name" value="NAD(P)-binding Rossmann-fold domains"/>
    <property type="match status" value="1"/>
</dbReference>
<evidence type="ECO:0000256" key="8">
    <source>
        <dbReference type="ARBA" id="ARBA00023136"/>
    </source>
</evidence>
<dbReference type="EMBL" id="OA567465">
    <property type="protein sequence ID" value="CAD7200385.1"/>
    <property type="molecule type" value="Genomic_DNA"/>
</dbReference>
<keyword evidence="4" id="KW-0812">Transmembrane</keyword>
<evidence type="ECO:0000256" key="1">
    <source>
        <dbReference type="ARBA" id="ARBA00004141"/>
    </source>
</evidence>
<evidence type="ECO:0000256" key="5">
    <source>
        <dbReference type="ARBA" id="ARBA00022857"/>
    </source>
</evidence>
<evidence type="ECO:0000256" key="3">
    <source>
        <dbReference type="ARBA" id="ARBA00022516"/>
    </source>
</evidence>
<dbReference type="GO" id="GO:0016020">
    <property type="term" value="C:membrane"/>
    <property type="evidence" value="ECO:0007669"/>
    <property type="project" value="UniProtKB-SubCell"/>
</dbReference>
<feature type="domain" description="Fatty acyl-CoA reductase C-terminal" evidence="11">
    <location>
        <begin position="408"/>
        <end position="498"/>
    </location>
</feature>
<evidence type="ECO:0000256" key="6">
    <source>
        <dbReference type="ARBA" id="ARBA00022989"/>
    </source>
</evidence>
<dbReference type="EC" id="1.2.1.84" evidence="10"/>
<comment type="similarity">
    <text evidence="2 10">Belongs to the fatty acyl-CoA reductase family.</text>
</comment>
<keyword evidence="6" id="KW-1133">Transmembrane helix</keyword>
<dbReference type="GO" id="GO:0035336">
    <property type="term" value="P:long-chain fatty-acyl-CoA metabolic process"/>
    <property type="evidence" value="ECO:0007669"/>
    <property type="project" value="TreeGrafter"/>
</dbReference>
<dbReference type="GO" id="GO:0005777">
    <property type="term" value="C:peroxisome"/>
    <property type="evidence" value="ECO:0007669"/>
    <property type="project" value="TreeGrafter"/>
</dbReference>
<keyword evidence="7 10" id="KW-0443">Lipid metabolism</keyword>
<evidence type="ECO:0000256" key="2">
    <source>
        <dbReference type="ARBA" id="ARBA00005928"/>
    </source>
</evidence>